<organism evidence="2 3">
    <name type="scientific">Stylophora pistillata</name>
    <name type="common">Smooth cauliflower coral</name>
    <dbReference type="NCBI Taxonomy" id="50429"/>
    <lineage>
        <taxon>Eukaryota</taxon>
        <taxon>Metazoa</taxon>
        <taxon>Cnidaria</taxon>
        <taxon>Anthozoa</taxon>
        <taxon>Hexacorallia</taxon>
        <taxon>Scleractinia</taxon>
        <taxon>Astrocoeniina</taxon>
        <taxon>Pocilloporidae</taxon>
        <taxon>Stylophora</taxon>
    </lineage>
</organism>
<sequence length="447" mass="51093">MNQPRKLLTPKTKPSHWWSTQYFKSASPWQGSSVNDGIPLEHSRVCYATIGDAINHIKTVGTDAYLAKTDIKSAFRILTINPIDYGLLGMKWEDKYYYDHCMPMGCSSSCKTFETFISTLKWIARTKFKIQHVLHLLDDFLFIAPSECLCQQKLNIFLEFCSYLGVPIALEKTCGPATTLSFVGIELDTVLMEAKLPRDKLDKCVTTILEFQHRKKVALRELQSLIGLLNFACSVVQPGRAFLRRLIDFTIGIKSPSHKIRPNQEVKIDLNLWLNFLEDFNGKSFFLDDNWLSYSKLNLNTDASGAHGFGAVFGSHWCYGKWPSDWAYRNTAILEFYPIVVSLYLWGHAMCNKHMLFFTNNNALVYVINRQSCKERDLMFFVRKLVLACLRHNIVFKAKHTTGVSNILADTLSRLQVQAFKQIAPQMDSSPTPVPLCLQPQNFNLQS</sequence>
<dbReference type="Proteomes" id="UP000225706">
    <property type="component" value="Unassembled WGS sequence"/>
</dbReference>
<dbReference type="OrthoDB" id="10064489at2759"/>
<proteinExistence type="predicted"/>
<dbReference type="Gene3D" id="3.30.70.270">
    <property type="match status" value="1"/>
</dbReference>
<evidence type="ECO:0000313" key="2">
    <source>
        <dbReference type="EMBL" id="PFX27885.1"/>
    </source>
</evidence>
<gene>
    <name evidence="2" type="ORF">AWC38_SpisGene7435</name>
</gene>
<dbReference type="AlphaFoldDB" id="A0A2B4SHG0"/>
<dbReference type="InterPro" id="IPR000477">
    <property type="entry name" value="RT_dom"/>
</dbReference>
<feature type="domain" description="Reverse transcriptase" evidence="1">
    <location>
        <begin position="1"/>
        <end position="187"/>
    </location>
</feature>
<protein>
    <recommendedName>
        <fullName evidence="1">Reverse transcriptase domain-containing protein</fullName>
    </recommendedName>
</protein>
<keyword evidence="3" id="KW-1185">Reference proteome</keyword>
<dbReference type="CDD" id="cd09275">
    <property type="entry name" value="RNase_HI_RT_DIRS1"/>
    <property type="match status" value="1"/>
</dbReference>
<dbReference type="InterPro" id="IPR043502">
    <property type="entry name" value="DNA/RNA_pol_sf"/>
</dbReference>
<accession>A0A2B4SHG0</accession>
<dbReference type="PANTHER" id="PTHR33050">
    <property type="entry name" value="REVERSE TRANSCRIPTASE DOMAIN-CONTAINING PROTEIN"/>
    <property type="match status" value="1"/>
</dbReference>
<evidence type="ECO:0000313" key="3">
    <source>
        <dbReference type="Proteomes" id="UP000225706"/>
    </source>
</evidence>
<evidence type="ECO:0000259" key="1">
    <source>
        <dbReference type="PROSITE" id="PS50878"/>
    </source>
</evidence>
<dbReference type="SUPFAM" id="SSF56672">
    <property type="entry name" value="DNA/RNA polymerases"/>
    <property type="match status" value="1"/>
</dbReference>
<dbReference type="InterPro" id="IPR043128">
    <property type="entry name" value="Rev_trsase/Diguanyl_cyclase"/>
</dbReference>
<dbReference type="InterPro" id="IPR052055">
    <property type="entry name" value="Hepadnavirus_pol/RT"/>
</dbReference>
<dbReference type="EMBL" id="LSMT01000094">
    <property type="protein sequence ID" value="PFX27885.1"/>
    <property type="molecule type" value="Genomic_DNA"/>
</dbReference>
<comment type="caution">
    <text evidence="2">The sequence shown here is derived from an EMBL/GenBank/DDBJ whole genome shotgun (WGS) entry which is preliminary data.</text>
</comment>
<name>A0A2B4SHG0_STYPI</name>
<dbReference type="Pfam" id="PF00078">
    <property type="entry name" value="RVT_1"/>
    <property type="match status" value="1"/>
</dbReference>
<dbReference type="PANTHER" id="PTHR33050:SF8">
    <property type="entry name" value="REVERSE TRANSCRIPTASE DOMAIN-CONTAINING PROTEIN"/>
    <property type="match status" value="1"/>
</dbReference>
<dbReference type="PROSITE" id="PS50878">
    <property type="entry name" value="RT_POL"/>
    <property type="match status" value="1"/>
</dbReference>
<reference evidence="3" key="1">
    <citation type="journal article" date="2017" name="bioRxiv">
        <title>Comparative analysis of the genomes of Stylophora pistillata and Acropora digitifera provides evidence for extensive differences between species of corals.</title>
        <authorList>
            <person name="Voolstra C.R."/>
            <person name="Li Y."/>
            <person name="Liew Y.J."/>
            <person name="Baumgarten S."/>
            <person name="Zoccola D."/>
            <person name="Flot J.-F."/>
            <person name="Tambutte S."/>
            <person name="Allemand D."/>
            <person name="Aranda M."/>
        </authorList>
    </citation>
    <scope>NUCLEOTIDE SEQUENCE [LARGE SCALE GENOMIC DNA]</scope>
</reference>